<organism evidence="2 3">
    <name type="scientific">Pseudoxanthobacter soli DSM 19599</name>
    <dbReference type="NCBI Taxonomy" id="1123029"/>
    <lineage>
        <taxon>Bacteria</taxon>
        <taxon>Pseudomonadati</taxon>
        <taxon>Pseudomonadota</taxon>
        <taxon>Alphaproteobacteria</taxon>
        <taxon>Hyphomicrobiales</taxon>
        <taxon>Segnochrobactraceae</taxon>
        <taxon>Pseudoxanthobacter</taxon>
    </lineage>
</organism>
<dbReference type="STRING" id="1123029.SAMN02745172_04407"/>
<dbReference type="Proteomes" id="UP000186406">
    <property type="component" value="Unassembled WGS sequence"/>
</dbReference>
<dbReference type="AlphaFoldDB" id="A0A1M7ZS37"/>
<keyword evidence="3" id="KW-1185">Reference proteome</keyword>
<feature type="non-terminal residue" evidence="2">
    <location>
        <position position="553"/>
    </location>
</feature>
<evidence type="ECO:0000256" key="1">
    <source>
        <dbReference type="ARBA" id="ARBA00022729"/>
    </source>
</evidence>
<reference evidence="2 3" key="1">
    <citation type="submission" date="2016-12" db="EMBL/GenBank/DDBJ databases">
        <authorList>
            <person name="Song W.-J."/>
            <person name="Kurnit D.M."/>
        </authorList>
    </citation>
    <scope>NUCLEOTIDE SEQUENCE [LARGE SCALE GENOMIC DNA]</scope>
    <source>
        <strain evidence="2 3">DSM 19599</strain>
    </source>
</reference>
<sequence>GTAGTVTIAGATNPQVVGMDFMTDGYTVTGQGITLAAFAAGLTPAIMVDSGTATIASVLAGTAGLEKTGAGTLILSGTNTYTGGTTVSAGTLQLSGGGSMSGGAITIAGASGETAKIVVTGTGTAWNRDYDTIRVGDAGTGTLEVTAAGKVTGGGSVEVGSQAGSIGTLTVSGSGSQMNAGSFTVGRYGSGSLTVSDGGLVTSGSGYLGSEAGSTGTATVTGSGSIWNLGNSSLNVGRSGSGTLLVSAGGVVTSGTGYIADNSGSTGSATVTGSGSHWNLGTNSLYVGDSALSASLTISAGGRVTSGSSELASDNGDLGSVTVTGAGSTWTLGTATLTVGYSGLGTLLVEDGASLITGTGRIGYSSGAVATATVTGADSSWAAEALYVGDSGTGTLTIADGGVVTADSAEMGRYSATGNGTIVVTGTGSRLDLGTGTLTVANIGSGTLSVGDGGVVVAGQIVKVSGATGAAVTLDEGVLRASASQSDYLSGFSAGDVTLATGGGTIDTNGFDIAVASEISGIGSLTKAGAGTLTFTADNSYTGVTTVSSGTLR</sequence>
<dbReference type="InterPro" id="IPR011050">
    <property type="entry name" value="Pectin_lyase_fold/virulence"/>
</dbReference>
<dbReference type="SUPFAM" id="SSF51126">
    <property type="entry name" value="Pectin lyase-like"/>
    <property type="match status" value="2"/>
</dbReference>
<dbReference type="InterPro" id="IPR030895">
    <property type="entry name" value="T5SS_PEPC_rpt"/>
</dbReference>
<evidence type="ECO:0000313" key="3">
    <source>
        <dbReference type="Proteomes" id="UP000186406"/>
    </source>
</evidence>
<protein>
    <submittedName>
        <fullName evidence="2">Autotransporter-associated beta strand repeat-containing protein/T5SS/PEP-CTERM-associated repeat-containing protein</fullName>
    </submittedName>
</protein>
<name>A0A1M7ZS37_9HYPH</name>
<keyword evidence="1" id="KW-0732">Signal</keyword>
<accession>A0A1M7ZS37</accession>
<proteinExistence type="predicted"/>
<dbReference type="Pfam" id="PF12951">
    <property type="entry name" value="PATR"/>
    <property type="match status" value="2"/>
</dbReference>
<dbReference type="NCBIfam" id="TIGR04393">
    <property type="entry name" value="rpt_T5SS_PEPC"/>
    <property type="match status" value="7"/>
</dbReference>
<gene>
    <name evidence="2" type="ORF">SAMN02745172_04407</name>
</gene>
<dbReference type="NCBIfam" id="TIGR02601">
    <property type="entry name" value="autotrns_rpt"/>
    <property type="match status" value="2"/>
</dbReference>
<dbReference type="InterPro" id="IPR013425">
    <property type="entry name" value="Autotrns_rpt"/>
</dbReference>
<dbReference type="RefSeq" id="WP_175563774.1">
    <property type="nucleotide sequence ID" value="NZ_FRXO01000024.1"/>
</dbReference>
<dbReference type="EMBL" id="FRXO01000024">
    <property type="protein sequence ID" value="SHO67718.1"/>
    <property type="molecule type" value="Genomic_DNA"/>
</dbReference>
<evidence type="ECO:0000313" key="2">
    <source>
        <dbReference type="EMBL" id="SHO67718.1"/>
    </source>
</evidence>
<feature type="non-terminal residue" evidence="2">
    <location>
        <position position="1"/>
    </location>
</feature>